<comment type="caution">
    <text evidence="2">The sequence shown here is derived from an EMBL/GenBank/DDBJ whole genome shotgun (WGS) entry which is preliminary data.</text>
</comment>
<dbReference type="OrthoDB" id="10578341at2759"/>
<reference evidence="2 3" key="1">
    <citation type="submission" date="2019-01" db="EMBL/GenBank/DDBJ databases">
        <title>Draft genome sequence of Psathyrella aberdarensis IHI B618.</title>
        <authorList>
            <person name="Buettner E."/>
            <person name="Kellner H."/>
        </authorList>
    </citation>
    <scope>NUCLEOTIDE SEQUENCE [LARGE SCALE GENOMIC DNA]</scope>
    <source>
        <strain evidence="2 3">IHI B618</strain>
    </source>
</reference>
<dbReference type="Proteomes" id="UP000290288">
    <property type="component" value="Unassembled WGS sequence"/>
</dbReference>
<evidence type="ECO:0000313" key="2">
    <source>
        <dbReference type="EMBL" id="RXW20602.1"/>
    </source>
</evidence>
<accession>A0A4Q2DN07</accession>
<keyword evidence="3" id="KW-1185">Reference proteome</keyword>
<gene>
    <name evidence="2" type="ORF">EST38_g5260</name>
</gene>
<feature type="compositionally biased region" description="Low complexity" evidence="1">
    <location>
        <begin position="121"/>
        <end position="131"/>
    </location>
</feature>
<evidence type="ECO:0000313" key="3">
    <source>
        <dbReference type="Proteomes" id="UP000290288"/>
    </source>
</evidence>
<evidence type="ECO:0000256" key="1">
    <source>
        <dbReference type="SAM" id="MobiDB-lite"/>
    </source>
</evidence>
<feature type="region of interest" description="Disordered" evidence="1">
    <location>
        <begin position="263"/>
        <end position="365"/>
    </location>
</feature>
<sequence>MLILTERFIHVAHSIPLMPPTWRIVNASATNSPNASDSAATISQNVSKTPKFRSLSEQDKPGSKVATPEVSEAELSALSLKLDNFSLHPPQPEPSASPSDLPLEIRKQIAEWRALYGTIPTPTAATGATKASHQLEASSEDEDFVSSDRRASLVASVEQEKSSLKDKYFDLGSDPRPSSAAGVELESSLKDEDFDLGSDRASPAASVESEESSLKDKDFDLGSDCRPSPAAKIKLEESLLKDEDFDLGSDRASLAASVDFEESSLKDEDFDLGSDCQPSPAASLEYEESSLKDEDFDLGSDSRPSPVASAELESSLKDEDFDIGSSPWASLRASGRTSDMEDQESDVASSSESVDILNFTNPQHL</sequence>
<protein>
    <submittedName>
        <fullName evidence="2">Uncharacterized protein</fullName>
    </submittedName>
</protein>
<feature type="region of interest" description="Disordered" evidence="1">
    <location>
        <begin position="121"/>
        <end position="227"/>
    </location>
</feature>
<name>A0A4Q2DN07_9AGAR</name>
<feature type="compositionally biased region" description="Polar residues" evidence="1">
    <location>
        <begin position="33"/>
        <end position="48"/>
    </location>
</feature>
<feature type="compositionally biased region" description="Basic and acidic residues" evidence="1">
    <location>
        <begin position="158"/>
        <end position="169"/>
    </location>
</feature>
<dbReference type="EMBL" id="SDEE01000141">
    <property type="protein sequence ID" value="RXW20602.1"/>
    <property type="molecule type" value="Genomic_DNA"/>
</dbReference>
<feature type="compositionally biased region" description="Low complexity" evidence="1">
    <location>
        <begin position="346"/>
        <end position="355"/>
    </location>
</feature>
<organism evidence="2 3">
    <name type="scientific">Candolleomyces aberdarensis</name>
    <dbReference type="NCBI Taxonomy" id="2316362"/>
    <lineage>
        <taxon>Eukaryota</taxon>
        <taxon>Fungi</taxon>
        <taxon>Dikarya</taxon>
        <taxon>Basidiomycota</taxon>
        <taxon>Agaricomycotina</taxon>
        <taxon>Agaricomycetes</taxon>
        <taxon>Agaricomycetidae</taxon>
        <taxon>Agaricales</taxon>
        <taxon>Agaricineae</taxon>
        <taxon>Psathyrellaceae</taxon>
        <taxon>Candolleomyces</taxon>
    </lineage>
</organism>
<dbReference type="AlphaFoldDB" id="A0A4Q2DN07"/>
<feature type="region of interest" description="Disordered" evidence="1">
    <location>
        <begin position="33"/>
        <end position="68"/>
    </location>
</feature>
<proteinExistence type="predicted"/>